<feature type="transmembrane region" description="Helical" evidence="1">
    <location>
        <begin position="7"/>
        <end position="25"/>
    </location>
</feature>
<protein>
    <submittedName>
        <fullName evidence="2">Uncharacterized protein</fullName>
    </submittedName>
</protein>
<evidence type="ECO:0000256" key="1">
    <source>
        <dbReference type="SAM" id="Phobius"/>
    </source>
</evidence>
<proteinExistence type="predicted"/>
<keyword evidence="3" id="KW-1185">Reference proteome</keyword>
<organism evidence="2 3">
    <name type="scientific">Virgibacillus oceani</name>
    <dbReference type="NCBI Taxonomy" id="1479511"/>
    <lineage>
        <taxon>Bacteria</taxon>
        <taxon>Bacillati</taxon>
        <taxon>Bacillota</taxon>
        <taxon>Bacilli</taxon>
        <taxon>Bacillales</taxon>
        <taxon>Bacillaceae</taxon>
        <taxon>Virgibacillus</taxon>
    </lineage>
</organism>
<keyword evidence="1" id="KW-0472">Membrane</keyword>
<keyword evidence="1" id="KW-0812">Transmembrane</keyword>
<dbReference type="Proteomes" id="UP000622860">
    <property type="component" value="Unassembled WGS sequence"/>
</dbReference>
<name>A0A917HA96_9BACI</name>
<evidence type="ECO:0000313" key="3">
    <source>
        <dbReference type="Proteomes" id="UP000622860"/>
    </source>
</evidence>
<accession>A0A917HA96</accession>
<reference evidence="2" key="1">
    <citation type="journal article" date="2014" name="Int. J. Syst. Evol. Microbiol.">
        <title>Complete genome sequence of Corynebacterium casei LMG S-19264T (=DSM 44701T), isolated from a smear-ripened cheese.</title>
        <authorList>
            <consortium name="US DOE Joint Genome Institute (JGI-PGF)"/>
            <person name="Walter F."/>
            <person name="Albersmeier A."/>
            <person name="Kalinowski J."/>
            <person name="Ruckert C."/>
        </authorList>
    </citation>
    <scope>NUCLEOTIDE SEQUENCE</scope>
    <source>
        <strain evidence="2">CGMCC 1.12754</strain>
    </source>
</reference>
<evidence type="ECO:0000313" key="2">
    <source>
        <dbReference type="EMBL" id="GGG72354.1"/>
    </source>
</evidence>
<comment type="caution">
    <text evidence="2">The sequence shown here is derived from an EMBL/GenBank/DDBJ whole genome shotgun (WGS) entry which is preliminary data.</text>
</comment>
<reference evidence="2" key="2">
    <citation type="submission" date="2020-09" db="EMBL/GenBank/DDBJ databases">
        <authorList>
            <person name="Sun Q."/>
            <person name="Zhou Y."/>
        </authorList>
    </citation>
    <scope>NUCLEOTIDE SEQUENCE</scope>
    <source>
        <strain evidence="2">CGMCC 1.12754</strain>
    </source>
</reference>
<sequence length="78" mass="8193">MRKIAGILSYGLFLFGIASFIVILFGINTFLLAGVTASAIGLTLALFAEKTLKKIGLIGNGTVLLIAVAVPFIVTTFF</sequence>
<feature type="transmembrane region" description="Helical" evidence="1">
    <location>
        <begin position="31"/>
        <end position="48"/>
    </location>
</feature>
<dbReference type="EMBL" id="BMFR01000004">
    <property type="protein sequence ID" value="GGG72354.1"/>
    <property type="molecule type" value="Genomic_DNA"/>
</dbReference>
<feature type="transmembrane region" description="Helical" evidence="1">
    <location>
        <begin position="55"/>
        <end position="74"/>
    </location>
</feature>
<dbReference type="AlphaFoldDB" id="A0A917HA96"/>
<keyword evidence="1" id="KW-1133">Transmembrane helix</keyword>
<gene>
    <name evidence="2" type="ORF">GCM10011398_15910</name>
</gene>
<dbReference type="RefSeq" id="WP_188454839.1">
    <property type="nucleotide sequence ID" value="NZ_BMFR01000004.1"/>
</dbReference>